<organism evidence="1 2">
    <name type="scientific">Steinernema hermaphroditum</name>
    <dbReference type="NCBI Taxonomy" id="289476"/>
    <lineage>
        <taxon>Eukaryota</taxon>
        <taxon>Metazoa</taxon>
        <taxon>Ecdysozoa</taxon>
        <taxon>Nematoda</taxon>
        <taxon>Chromadorea</taxon>
        <taxon>Rhabditida</taxon>
        <taxon>Tylenchina</taxon>
        <taxon>Panagrolaimomorpha</taxon>
        <taxon>Strongyloidoidea</taxon>
        <taxon>Steinernematidae</taxon>
        <taxon>Steinernema</taxon>
    </lineage>
</organism>
<gene>
    <name evidence="1" type="ORF">QR680_011643</name>
</gene>
<accession>A0AA39LZC6</accession>
<reference evidence="1" key="1">
    <citation type="submission" date="2023-06" db="EMBL/GenBank/DDBJ databases">
        <title>Genomic analysis of the entomopathogenic nematode Steinernema hermaphroditum.</title>
        <authorList>
            <person name="Schwarz E.M."/>
            <person name="Heppert J.K."/>
            <person name="Baniya A."/>
            <person name="Schwartz H.T."/>
            <person name="Tan C.-H."/>
            <person name="Antoshechkin I."/>
            <person name="Sternberg P.W."/>
            <person name="Goodrich-Blair H."/>
            <person name="Dillman A.R."/>
        </authorList>
    </citation>
    <scope>NUCLEOTIDE SEQUENCE</scope>
    <source>
        <strain evidence="1">PS9179</strain>
        <tissue evidence="1">Whole animal</tissue>
    </source>
</reference>
<protein>
    <submittedName>
        <fullName evidence="1">Uncharacterized protein</fullName>
    </submittedName>
</protein>
<name>A0AA39LZC6_9BILA</name>
<dbReference type="EMBL" id="JAUCMV010000002">
    <property type="protein sequence ID" value="KAK0414859.1"/>
    <property type="molecule type" value="Genomic_DNA"/>
</dbReference>
<comment type="caution">
    <text evidence="1">The sequence shown here is derived from an EMBL/GenBank/DDBJ whole genome shotgun (WGS) entry which is preliminary data.</text>
</comment>
<keyword evidence="2" id="KW-1185">Reference proteome</keyword>
<evidence type="ECO:0000313" key="1">
    <source>
        <dbReference type="EMBL" id="KAK0414859.1"/>
    </source>
</evidence>
<evidence type="ECO:0000313" key="2">
    <source>
        <dbReference type="Proteomes" id="UP001175271"/>
    </source>
</evidence>
<dbReference type="AlphaFoldDB" id="A0AA39LZC6"/>
<sequence length="189" mass="20301">MVNSLKAVMILDIFAVPSCKNCGIHDFAKEQLANPVLSEHPKLTDVPGVELPEIPLEVATHTTATTTTATVIPPLSISVLPLEAKQVKPNAACPPAVTSDCTVTKPDSPPANIEHPKIEPSVRSSSILLTEPSYPSIPRPEATWTALNRTTVARFVGVDKRVVEKPFMSSSPSVFPIIIPISLTALYLY</sequence>
<dbReference type="Proteomes" id="UP001175271">
    <property type="component" value="Unassembled WGS sequence"/>
</dbReference>
<proteinExistence type="predicted"/>